<dbReference type="GO" id="GO:0005634">
    <property type="term" value="C:nucleus"/>
    <property type="evidence" value="ECO:0007669"/>
    <property type="project" value="TreeGrafter"/>
</dbReference>
<evidence type="ECO:0000256" key="2">
    <source>
        <dbReference type="ARBA" id="ARBA00022801"/>
    </source>
</evidence>
<dbReference type="AlphaFoldDB" id="A0AB40BWF2"/>
<dbReference type="GO" id="GO:0005737">
    <property type="term" value="C:cytoplasm"/>
    <property type="evidence" value="ECO:0007669"/>
    <property type="project" value="TreeGrafter"/>
</dbReference>
<evidence type="ECO:0000313" key="3">
    <source>
        <dbReference type="Proteomes" id="UP001515500"/>
    </source>
</evidence>
<keyword evidence="3" id="KW-1185">Reference proteome</keyword>
<proteinExistence type="predicted"/>
<accession>A0AB40BWF2</accession>
<dbReference type="RefSeq" id="XP_039131775.1">
    <property type="nucleotide sequence ID" value="XM_039275841.1"/>
</dbReference>
<dbReference type="PANTHER" id="PTHR13620">
    <property type="entry name" value="3-5 EXONUCLEASE"/>
    <property type="match status" value="1"/>
</dbReference>
<dbReference type="GO" id="GO:0003676">
    <property type="term" value="F:nucleic acid binding"/>
    <property type="evidence" value="ECO:0007669"/>
    <property type="project" value="InterPro"/>
</dbReference>
<evidence type="ECO:0000313" key="4">
    <source>
        <dbReference type="RefSeq" id="XP_039131775.1"/>
    </source>
</evidence>
<sequence length="169" mass="18606">MKVVEEVQDLLEDSVKAKDSMVKESRSLDEGSIIITTVTSSISSTASWLQSLIPNLCNLQTLIVGLDFYRSIMGTGTRRPSPLPTTFHEIDFAGRVIVMTCLILQLQHMDSILHILRDFLSDPSISFIGVGIMANVSKLLDDYDLQCGNPGSGGGNHPEKMLLTWHLLC</sequence>
<dbReference type="PANTHER" id="PTHR13620:SF121">
    <property type="entry name" value="EMB|CAB82946.1-RELATED"/>
    <property type="match status" value="1"/>
</dbReference>
<dbReference type="Gene3D" id="3.30.420.10">
    <property type="entry name" value="Ribonuclease H-like superfamily/Ribonuclease H"/>
    <property type="match status" value="1"/>
</dbReference>
<organism evidence="3 4">
    <name type="scientific">Dioscorea cayennensis subsp. rotundata</name>
    <name type="common">White Guinea yam</name>
    <name type="synonym">Dioscorea rotundata</name>
    <dbReference type="NCBI Taxonomy" id="55577"/>
    <lineage>
        <taxon>Eukaryota</taxon>
        <taxon>Viridiplantae</taxon>
        <taxon>Streptophyta</taxon>
        <taxon>Embryophyta</taxon>
        <taxon>Tracheophyta</taxon>
        <taxon>Spermatophyta</taxon>
        <taxon>Magnoliopsida</taxon>
        <taxon>Liliopsida</taxon>
        <taxon>Dioscoreales</taxon>
        <taxon>Dioscoreaceae</taxon>
        <taxon>Dioscorea</taxon>
    </lineage>
</organism>
<gene>
    <name evidence="4" type="primary">LOC120268421</name>
</gene>
<protein>
    <submittedName>
        <fullName evidence="4">Uncharacterized protein LOC120268421</fullName>
    </submittedName>
</protein>
<reference evidence="4" key="1">
    <citation type="submission" date="2025-08" db="UniProtKB">
        <authorList>
            <consortium name="RefSeq"/>
        </authorList>
    </citation>
    <scope>IDENTIFICATION</scope>
</reference>
<dbReference type="SUPFAM" id="SSF53098">
    <property type="entry name" value="Ribonuclease H-like"/>
    <property type="match status" value="1"/>
</dbReference>
<dbReference type="InterPro" id="IPR036397">
    <property type="entry name" value="RNaseH_sf"/>
</dbReference>
<dbReference type="GO" id="GO:0008408">
    <property type="term" value="F:3'-5' exonuclease activity"/>
    <property type="evidence" value="ECO:0007669"/>
    <property type="project" value="TreeGrafter"/>
</dbReference>
<dbReference type="InterPro" id="IPR012337">
    <property type="entry name" value="RNaseH-like_sf"/>
</dbReference>
<keyword evidence="2" id="KW-0378">Hydrolase</keyword>
<name>A0AB40BWF2_DIOCR</name>
<dbReference type="GeneID" id="120268421"/>
<dbReference type="InterPro" id="IPR051132">
    <property type="entry name" value="3-5_Exonuclease_domain"/>
</dbReference>
<dbReference type="Proteomes" id="UP001515500">
    <property type="component" value="Chromosome 9"/>
</dbReference>
<keyword evidence="1" id="KW-0540">Nuclease</keyword>
<evidence type="ECO:0000256" key="1">
    <source>
        <dbReference type="ARBA" id="ARBA00022722"/>
    </source>
</evidence>